<evidence type="ECO:0000313" key="2">
    <source>
        <dbReference type="EMBL" id="JAE11438.1"/>
    </source>
</evidence>
<organism evidence="2">
    <name type="scientific">Arundo donax</name>
    <name type="common">Giant reed</name>
    <name type="synonym">Donax arundinaceus</name>
    <dbReference type="NCBI Taxonomy" id="35708"/>
    <lineage>
        <taxon>Eukaryota</taxon>
        <taxon>Viridiplantae</taxon>
        <taxon>Streptophyta</taxon>
        <taxon>Embryophyta</taxon>
        <taxon>Tracheophyta</taxon>
        <taxon>Spermatophyta</taxon>
        <taxon>Magnoliopsida</taxon>
        <taxon>Liliopsida</taxon>
        <taxon>Poales</taxon>
        <taxon>Poaceae</taxon>
        <taxon>PACMAD clade</taxon>
        <taxon>Arundinoideae</taxon>
        <taxon>Arundineae</taxon>
        <taxon>Arundo</taxon>
    </lineage>
</organism>
<name>A0A0A9FT05_ARUDO</name>
<dbReference type="AlphaFoldDB" id="A0A0A9FT05"/>
<evidence type="ECO:0000256" key="1">
    <source>
        <dbReference type="SAM" id="MobiDB-lite"/>
    </source>
</evidence>
<reference evidence="2" key="2">
    <citation type="journal article" date="2015" name="Data Brief">
        <title>Shoot transcriptome of the giant reed, Arundo donax.</title>
        <authorList>
            <person name="Barrero R.A."/>
            <person name="Guerrero F.D."/>
            <person name="Moolhuijzen P."/>
            <person name="Goolsby J.A."/>
            <person name="Tidwell J."/>
            <person name="Bellgard S.E."/>
            <person name="Bellgard M.I."/>
        </authorList>
    </citation>
    <scope>NUCLEOTIDE SEQUENCE</scope>
    <source>
        <tissue evidence="2">Shoot tissue taken approximately 20 cm above the soil surface</tissue>
    </source>
</reference>
<proteinExistence type="predicted"/>
<protein>
    <submittedName>
        <fullName evidence="2">Uncharacterized protein</fullName>
    </submittedName>
</protein>
<dbReference type="EMBL" id="GBRH01186458">
    <property type="protein sequence ID" value="JAE11438.1"/>
    <property type="molecule type" value="Transcribed_RNA"/>
</dbReference>
<feature type="region of interest" description="Disordered" evidence="1">
    <location>
        <begin position="56"/>
        <end position="99"/>
    </location>
</feature>
<sequence length="99" mass="10813">MKVVFTGTANCSVIVPAFSTCHRPHCICLPQPEKHHTCPCSQHNCTENASVIARPVPTTTGNTGMVRPMLRHTTHGTDSDQLIKPVSKEPGINPLRFQV</sequence>
<reference evidence="2" key="1">
    <citation type="submission" date="2014-09" db="EMBL/GenBank/DDBJ databases">
        <authorList>
            <person name="Magalhaes I.L.F."/>
            <person name="Oliveira U."/>
            <person name="Santos F.R."/>
            <person name="Vidigal T.H.D.A."/>
            <person name="Brescovit A.D."/>
            <person name="Santos A.J."/>
        </authorList>
    </citation>
    <scope>NUCLEOTIDE SEQUENCE</scope>
    <source>
        <tissue evidence="2">Shoot tissue taken approximately 20 cm above the soil surface</tissue>
    </source>
</reference>
<accession>A0A0A9FT05</accession>